<evidence type="ECO:0000313" key="2">
    <source>
        <dbReference type="EMBL" id="BAE00419.1"/>
    </source>
</evidence>
<dbReference type="AlphaFoldDB" id="Q4R902"/>
<proteinExistence type="evidence at transcript level"/>
<dbReference type="InterPro" id="IPR036910">
    <property type="entry name" value="HMG_box_dom_sf"/>
</dbReference>
<organism evidence="2">
    <name type="scientific">Macaca fascicularis</name>
    <name type="common">Crab-eating macaque</name>
    <name type="synonym">Cynomolgus monkey</name>
    <dbReference type="NCBI Taxonomy" id="9541"/>
    <lineage>
        <taxon>Eukaryota</taxon>
        <taxon>Metazoa</taxon>
        <taxon>Chordata</taxon>
        <taxon>Craniata</taxon>
        <taxon>Vertebrata</taxon>
        <taxon>Euteleostomi</taxon>
        <taxon>Mammalia</taxon>
        <taxon>Eutheria</taxon>
        <taxon>Euarchontoglires</taxon>
        <taxon>Primates</taxon>
        <taxon>Haplorrhini</taxon>
        <taxon>Catarrhini</taxon>
        <taxon>Cercopithecidae</taxon>
        <taxon>Cercopithecinae</taxon>
        <taxon>Macaca</taxon>
    </lineage>
</organism>
<keyword evidence="1" id="KW-1133">Transmembrane helix</keyword>
<keyword evidence="1" id="KW-0472">Membrane</keyword>
<reference evidence="2" key="1">
    <citation type="journal article" date="2005" name="Mol. Biol. Evol.">
        <title>Substitution rate and structural divergence of 5'UTR evolution: comparative analysis between human and cynomolgus monkey cDNAs.</title>
        <authorList>
            <person name="Osada N."/>
            <person name="Hirata M."/>
            <person name="Tanuma R."/>
            <person name="Kusuda J."/>
            <person name="Hida M."/>
            <person name="Suzuki Y."/>
            <person name="Sugano S."/>
            <person name="Gojobori T."/>
            <person name="Shen C.K."/>
            <person name="Wu C.I."/>
            <person name="Hashimoto K."/>
        </authorList>
    </citation>
    <scope>NUCLEOTIDE SEQUENCE</scope>
</reference>
<dbReference type="SUPFAM" id="SSF47095">
    <property type="entry name" value="HMG-box"/>
    <property type="match status" value="1"/>
</dbReference>
<reference evidence="2" key="2">
    <citation type="submission" date="2005-06" db="EMBL/GenBank/DDBJ databases">
        <title>DNA sequences of macaque genes expressed in brain or testis and its evolutionary implications.</title>
        <authorList>
            <consortium name="International consortium for macaque cDNA sequencing and analysis"/>
        </authorList>
    </citation>
    <scope>NUCLEOTIDE SEQUENCE</scope>
</reference>
<sequence length="76" mass="8856">MLIIYMCILTVKHLILVIFFLFICSFVYLPKWFSSVLASCPKKPVSSYLRFSKQQLPIYRAQNPGKVFGGLYPFLM</sequence>
<keyword evidence="1" id="KW-0812">Transmembrane</keyword>
<evidence type="ECO:0000256" key="1">
    <source>
        <dbReference type="SAM" id="Phobius"/>
    </source>
</evidence>
<protein>
    <submittedName>
        <fullName evidence="2">Testis cDNA clone: QtsA-11046, similar to human transcription factor A, mitochondrial (TFAM)</fullName>
    </submittedName>
</protein>
<accession>Q4R902</accession>
<dbReference type="EMBL" id="AB168295">
    <property type="protein sequence ID" value="BAE00419.1"/>
    <property type="molecule type" value="mRNA"/>
</dbReference>
<feature type="transmembrane region" description="Helical" evidence="1">
    <location>
        <begin position="7"/>
        <end position="29"/>
    </location>
</feature>
<name>Q4R902_MACFA</name>